<accession>A0A372JJ12</accession>
<dbReference type="AlphaFoldDB" id="A0A372JJ12"/>
<evidence type="ECO:0000256" key="1">
    <source>
        <dbReference type="SAM" id="MobiDB-lite"/>
    </source>
</evidence>
<gene>
    <name evidence="2" type="ORF">DZF91_23155</name>
</gene>
<feature type="non-terminal residue" evidence="2">
    <location>
        <position position="1"/>
    </location>
</feature>
<feature type="region of interest" description="Disordered" evidence="1">
    <location>
        <begin position="1"/>
        <end position="30"/>
    </location>
</feature>
<keyword evidence="3" id="KW-1185">Reference proteome</keyword>
<evidence type="ECO:0000313" key="3">
    <source>
        <dbReference type="Proteomes" id="UP000261811"/>
    </source>
</evidence>
<evidence type="ECO:0000313" key="2">
    <source>
        <dbReference type="EMBL" id="RFU39298.1"/>
    </source>
</evidence>
<proteinExistence type="predicted"/>
<protein>
    <submittedName>
        <fullName evidence="2">Acyl-CoA carboxylase subunit epsilon</fullName>
    </submittedName>
</protein>
<feature type="compositionally biased region" description="Low complexity" evidence="1">
    <location>
        <begin position="10"/>
        <end position="30"/>
    </location>
</feature>
<dbReference type="EMBL" id="QURH01000437">
    <property type="protein sequence ID" value="RFU39298.1"/>
    <property type="molecule type" value="Genomic_DNA"/>
</dbReference>
<dbReference type="Proteomes" id="UP000261811">
    <property type="component" value="Unassembled WGS sequence"/>
</dbReference>
<comment type="caution">
    <text evidence="2">The sequence shown here is derived from an EMBL/GenBank/DDBJ whole genome shotgun (WGS) entry which is preliminary data.</text>
</comment>
<sequence>SRWADRARLTRTPAPARPGPGAWRASALPG</sequence>
<organism evidence="2 3">
    <name type="scientific">Actinomadura logoneensis</name>
    <dbReference type="NCBI Taxonomy" id="2293572"/>
    <lineage>
        <taxon>Bacteria</taxon>
        <taxon>Bacillati</taxon>
        <taxon>Actinomycetota</taxon>
        <taxon>Actinomycetes</taxon>
        <taxon>Streptosporangiales</taxon>
        <taxon>Thermomonosporaceae</taxon>
        <taxon>Actinomadura</taxon>
    </lineage>
</organism>
<reference evidence="2 3" key="1">
    <citation type="submission" date="2018-08" db="EMBL/GenBank/DDBJ databases">
        <title>Actinomadura jelena sp. nov., a novel Actinomycete isolated from soil in Chad.</title>
        <authorList>
            <person name="Shi L."/>
        </authorList>
    </citation>
    <scope>NUCLEOTIDE SEQUENCE [LARGE SCALE GENOMIC DNA]</scope>
    <source>
        <strain evidence="2 3">NEAU-G17</strain>
    </source>
</reference>
<name>A0A372JJ12_9ACTN</name>